<organism evidence="3 4">
    <name type="scientific">Novosphingobium rhizovicinum</name>
    <dbReference type="NCBI Taxonomy" id="3228928"/>
    <lineage>
        <taxon>Bacteria</taxon>
        <taxon>Pseudomonadati</taxon>
        <taxon>Pseudomonadota</taxon>
        <taxon>Alphaproteobacteria</taxon>
        <taxon>Sphingomonadales</taxon>
        <taxon>Sphingomonadaceae</taxon>
        <taxon>Novosphingobium</taxon>
    </lineage>
</organism>
<dbReference type="PRINTS" id="PR00080">
    <property type="entry name" value="SDRFAMILY"/>
</dbReference>
<dbReference type="PRINTS" id="PR00081">
    <property type="entry name" value="GDHRDH"/>
</dbReference>
<keyword evidence="4" id="KW-1185">Reference proteome</keyword>
<dbReference type="EC" id="1.1.1.-" evidence="3"/>
<dbReference type="InterPro" id="IPR002347">
    <property type="entry name" value="SDR_fam"/>
</dbReference>
<dbReference type="PROSITE" id="PS00061">
    <property type="entry name" value="ADH_SHORT"/>
    <property type="match status" value="1"/>
</dbReference>
<gene>
    <name evidence="3" type="ORF">ABUH87_15525</name>
</gene>
<comment type="similarity">
    <text evidence="1">Belongs to the short-chain dehydrogenases/reductases (SDR) family.</text>
</comment>
<name>A0ABV3RGC3_9SPHN</name>
<protein>
    <submittedName>
        <fullName evidence="3">SDR family NAD(P)-dependent oxidoreductase</fullName>
        <ecNumber evidence="3">1.1.1.-</ecNumber>
    </submittedName>
</protein>
<evidence type="ECO:0000313" key="4">
    <source>
        <dbReference type="Proteomes" id="UP001556118"/>
    </source>
</evidence>
<dbReference type="Gene3D" id="3.40.50.720">
    <property type="entry name" value="NAD(P)-binding Rossmann-like Domain"/>
    <property type="match status" value="1"/>
</dbReference>
<reference evidence="3 4" key="1">
    <citation type="submission" date="2024-06" db="EMBL/GenBank/DDBJ databases">
        <title>Novosphingobium rhizovicinus M1R2S20.</title>
        <authorList>
            <person name="Sun J.-Q."/>
        </authorList>
    </citation>
    <scope>NUCLEOTIDE SEQUENCE [LARGE SCALE GENOMIC DNA]</scope>
    <source>
        <strain evidence="3 4">M1R2S20</strain>
    </source>
</reference>
<comment type="caution">
    <text evidence="3">The sequence shown here is derived from an EMBL/GenBank/DDBJ whole genome shotgun (WGS) entry which is preliminary data.</text>
</comment>
<dbReference type="PANTHER" id="PTHR24321">
    <property type="entry name" value="DEHYDROGENASES, SHORT CHAIN"/>
    <property type="match status" value="1"/>
</dbReference>
<dbReference type="InterPro" id="IPR020904">
    <property type="entry name" value="Sc_DH/Rdtase_CS"/>
</dbReference>
<sequence>MAESKPRKVAVVTGGSSGIGRASALAFASAGYAVGILDRSEEGGRAVAQSLQERGTPSHFASVDVEDNAATGAAIDAIVSALGGLDAAFNAAGIDGEPGKRVHECTADNWARVIGIDLTGVWHCMRHQLQHMLAAGGGAIVNCSSAAGLVGAPTYAAYSAAKHGVIGLTKSAALEYARDNIRINAVCPGMTDTAMTREGDKEALFDQLVAQSPLGRRGLPEEIAAAAVWLCSEEASFVTGIAMPVDGGHTVG</sequence>
<dbReference type="Proteomes" id="UP001556118">
    <property type="component" value="Unassembled WGS sequence"/>
</dbReference>
<evidence type="ECO:0000256" key="2">
    <source>
        <dbReference type="ARBA" id="ARBA00023002"/>
    </source>
</evidence>
<dbReference type="InterPro" id="IPR036291">
    <property type="entry name" value="NAD(P)-bd_dom_sf"/>
</dbReference>
<proteinExistence type="inferred from homology"/>
<dbReference type="RefSeq" id="WP_367775008.1">
    <property type="nucleotide sequence ID" value="NZ_JBFNXR010000052.1"/>
</dbReference>
<dbReference type="Pfam" id="PF13561">
    <property type="entry name" value="adh_short_C2"/>
    <property type="match status" value="1"/>
</dbReference>
<accession>A0ABV3RGC3</accession>
<dbReference type="EMBL" id="JBFNXR010000052">
    <property type="protein sequence ID" value="MEW9856550.1"/>
    <property type="molecule type" value="Genomic_DNA"/>
</dbReference>
<dbReference type="SUPFAM" id="SSF51735">
    <property type="entry name" value="NAD(P)-binding Rossmann-fold domains"/>
    <property type="match status" value="1"/>
</dbReference>
<dbReference type="CDD" id="cd05233">
    <property type="entry name" value="SDR_c"/>
    <property type="match status" value="1"/>
</dbReference>
<evidence type="ECO:0000313" key="3">
    <source>
        <dbReference type="EMBL" id="MEW9856550.1"/>
    </source>
</evidence>
<dbReference type="PANTHER" id="PTHR24321:SF8">
    <property type="entry name" value="ESTRADIOL 17-BETA-DEHYDROGENASE 8-RELATED"/>
    <property type="match status" value="1"/>
</dbReference>
<keyword evidence="2 3" id="KW-0560">Oxidoreductase</keyword>
<evidence type="ECO:0000256" key="1">
    <source>
        <dbReference type="ARBA" id="ARBA00006484"/>
    </source>
</evidence>
<dbReference type="GO" id="GO:0016491">
    <property type="term" value="F:oxidoreductase activity"/>
    <property type="evidence" value="ECO:0007669"/>
    <property type="project" value="UniProtKB-KW"/>
</dbReference>